<dbReference type="InterPro" id="IPR024528">
    <property type="entry name" value="ThrE_2"/>
</dbReference>
<evidence type="ECO:0000313" key="10">
    <source>
        <dbReference type="EMBL" id="ADL06643.1"/>
    </source>
</evidence>
<dbReference type="InterPro" id="IPR050539">
    <property type="entry name" value="ThrE_Dicarb/AminoAcid_Exp"/>
</dbReference>
<dbReference type="RefSeq" id="WP_013274695.1">
    <property type="nucleotide sequence ID" value="NC_014376.1"/>
</dbReference>
<evidence type="ECO:0000256" key="3">
    <source>
        <dbReference type="ARBA" id="ARBA00022519"/>
    </source>
</evidence>
<feature type="transmembrane region" description="Helical" evidence="8">
    <location>
        <begin position="39"/>
        <end position="65"/>
    </location>
</feature>
<keyword evidence="3" id="KW-0997">Cell inner membrane</keyword>
<organism evidence="10 11">
    <name type="scientific">Lacrimispora saccharolytica (strain ATCC 35040 / DSM 2544 / NRCC 2533 / WM1)</name>
    <name type="common">Clostridium saccharolyticum</name>
    <dbReference type="NCBI Taxonomy" id="610130"/>
    <lineage>
        <taxon>Bacteria</taxon>
        <taxon>Bacillati</taxon>
        <taxon>Bacillota</taxon>
        <taxon>Clostridia</taxon>
        <taxon>Lachnospirales</taxon>
        <taxon>Lachnospiraceae</taxon>
        <taxon>Lacrimispora</taxon>
    </lineage>
</organism>
<keyword evidence="6 8" id="KW-0472">Membrane</keyword>
<keyword evidence="2" id="KW-1003">Cell membrane</keyword>
<evidence type="ECO:0000313" key="11">
    <source>
        <dbReference type="Proteomes" id="UP000001662"/>
    </source>
</evidence>
<dbReference type="GO" id="GO:0015744">
    <property type="term" value="P:succinate transport"/>
    <property type="evidence" value="ECO:0007669"/>
    <property type="project" value="TreeGrafter"/>
</dbReference>
<dbReference type="HOGENOM" id="CLU_117642_0_0_9"/>
<protein>
    <recommendedName>
        <fullName evidence="9">Threonine/Serine exporter ThrE domain-containing protein</fullName>
    </recommendedName>
</protein>
<evidence type="ECO:0000256" key="1">
    <source>
        <dbReference type="ARBA" id="ARBA00004651"/>
    </source>
</evidence>
<evidence type="ECO:0000256" key="6">
    <source>
        <dbReference type="ARBA" id="ARBA00023136"/>
    </source>
</evidence>
<keyword evidence="11" id="KW-1185">Reference proteome</keyword>
<dbReference type="AlphaFoldDB" id="D9R2L9"/>
<accession>D9R2L9</accession>
<evidence type="ECO:0000256" key="5">
    <source>
        <dbReference type="ARBA" id="ARBA00022989"/>
    </source>
</evidence>
<comment type="subcellular location">
    <subcellularLocation>
        <location evidence="1">Cell membrane</location>
        <topology evidence="1">Multi-pass membrane protein</topology>
    </subcellularLocation>
</comment>
<dbReference type="EMBL" id="CP002109">
    <property type="protein sequence ID" value="ADL06643.1"/>
    <property type="molecule type" value="Genomic_DNA"/>
</dbReference>
<gene>
    <name evidence="10" type="ordered locus">Closa_4137</name>
</gene>
<dbReference type="PANTHER" id="PTHR34390:SF1">
    <property type="entry name" value="SUCCINATE TRANSPORTER SUBUNIT YJJB-RELATED"/>
    <property type="match status" value="1"/>
</dbReference>
<evidence type="ECO:0000259" key="9">
    <source>
        <dbReference type="Pfam" id="PF12821"/>
    </source>
</evidence>
<dbReference type="Proteomes" id="UP000001662">
    <property type="component" value="Chromosome"/>
</dbReference>
<evidence type="ECO:0000256" key="8">
    <source>
        <dbReference type="SAM" id="Phobius"/>
    </source>
</evidence>
<dbReference type="PaxDb" id="610130-Closa_4137"/>
<name>D9R2L9_LACSW</name>
<evidence type="ECO:0000256" key="2">
    <source>
        <dbReference type="ARBA" id="ARBA00022475"/>
    </source>
</evidence>
<dbReference type="eggNOG" id="COG3610">
    <property type="taxonomic scope" value="Bacteria"/>
</dbReference>
<dbReference type="PANTHER" id="PTHR34390">
    <property type="entry name" value="UPF0442 PROTEIN YJJB-RELATED"/>
    <property type="match status" value="1"/>
</dbReference>
<dbReference type="STRING" id="610130.Closa_4137"/>
<dbReference type="Pfam" id="PF12821">
    <property type="entry name" value="ThrE_2"/>
    <property type="match status" value="1"/>
</dbReference>
<keyword evidence="5 8" id="KW-1133">Transmembrane helix</keyword>
<feature type="transmembrane region" description="Helical" evidence="8">
    <location>
        <begin position="7"/>
        <end position="27"/>
    </location>
</feature>
<sequence length="151" mass="16000">MSVIAEAAAAVTGTVAFSLLFGVPGRFYPYCGLIGGSGWLVYAGLMNGVTAPSAALAATIVVILLSRTFAVRERCPVTIFLISGIFPLVPGAGVYWTAYYIVTNELELAVRTGFLALKVAVAIVLGIVFVFELPQGFFRFAAKKQVQSDDI</sequence>
<proteinExistence type="inferred from homology"/>
<feature type="transmembrane region" description="Helical" evidence="8">
    <location>
        <begin position="77"/>
        <end position="102"/>
    </location>
</feature>
<evidence type="ECO:0000256" key="4">
    <source>
        <dbReference type="ARBA" id="ARBA00022692"/>
    </source>
</evidence>
<keyword evidence="4 8" id="KW-0812">Transmembrane</keyword>
<feature type="transmembrane region" description="Helical" evidence="8">
    <location>
        <begin position="114"/>
        <end position="134"/>
    </location>
</feature>
<feature type="domain" description="Threonine/Serine exporter ThrE" evidence="9">
    <location>
        <begin position="8"/>
        <end position="130"/>
    </location>
</feature>
<dbReference type="GO" id="GO:0005886">
    <property type="term" value="C:plasma membrane"/>
    <property type="evidence" value="ECO:0007669"/>
    <property type="project" value="UniProtKB-SubCell"/>
</dbReference>
<reference evidence="10" key="1">
    <citation type="submission" date="2010-07" db="EMBL/GenBank/DDBJ databases">
        <title>Complete sequence of Clostridium saccharolyticum WM1.</title>
        <authorList>
            <consortium name="US DOE Joint Genome Institute"/>
            <person name="Lucas S."/>
            <person name="Copeland A."/>
            <person name="Lapidus A."/>
            <person name="Cheng J.-F."/>
            <person name="Bruce D."/>
            <person name="Goodwin L."/>
            <person name="Pitluck S."/>
            <person name="Chertkov O."/>
            <person name="Detter J.C."/>
            <person name="Han C."/>
            <person name="Tapia R."/>
            <person name="Land M."/>
            <person name="Hauser L."/>
            <person name="Chang Y.-J."/>
            <person name="Jeffries C."/>
            <person name="Kyrpides N."/>
            <person name="Ivanova N."/>
            <person name="Mikhailova N."/>
            <person name="Mouttaki H."/>
            <person name="Lin L."/>
            <person name="Zhou J."/>
            <person name="Hemme C.L."/>
            <person name="Woyke T."/>
        </authorList>
    </citation>
    <scope>NUCLEOTIDE SEQUENCE [LARGE SCALE GENOMIC DNA]</scope>
    <source>
        <strain evidence="10">WM1</strain>
    </source>
</reference>
<comment type="similarity">
    <text evidence="7">Belongs to the ThrE exporter (TC 2.A.79) family.</text>
</comment>
<dbReference type="KEGG" id="csh:Closa_4137"/>
<evidence type="ECO:0000256" key="7">
    <source>
        <dbReference type="ARBA" id="ARBA00034125"/>
    </source>
</evidence>